<dbReference type="Proteomes" id="UP000262477">
    <property type="component" value="Unassembled WGS sequence"/>
</dbReference>
<comment type="caution">
    <text evidence="7">The sequence shown here is derived from an EMBL/GenBank/DDBJ whole genome shotgun (WGS) entry which is preliminary data.</text>
</comment>
<keyword evidence="8" id="KW-1185">Reference proteome</keyword>
<evidence type="ECO:0000256" key="5">
    <source>
        <dbReference type="ARBA" id="ARBA00037974"/>
    </source>
</evidence>
<dbReference type="InterPro" id="IPR015422">
    <property type="entry name" value="PyrdxlP-dep_Trfase_small"/>
</dbReference>
<dbReference type="InterPro" id="IPR015424">
    <property type="entry name" value="PyrdxlP-dep_Trfase"/>
</dbReference>
<accession>A0A371PY42</accession>
<dbReference type="AlphaFoldDB" id="A0A371PY42"/>
<name>A0A371PY42_STRIH</name>
<dbReference type="InterPro" id="IPR015421">
    <property type="entry name" value="PyrdxlP-dep_Trfase_major"/>
</dbReference>
<reference evidence="7 8" key="1">
    <citation type="submission" date="2018-08" db="EMBL/GenBank/DDBJ databases">
        <title>Streptomyces NEAU-D10 sp. nov., a novel Actinomycete isolated from soil.</title>
        <authorList>
            <person name="Jin L."/>
        </authorList>
    </citation>
    <scope>NUCLEOTIDE SEQUENCE [LARGE SCALE GENOMIC DNA]</scope>
    <source>
        <strain evidence="7 8">NEAU-D10</strain>
    </source>
</reference>
<dbReference type="Gene3D" id="3.40.640.10">
    <property type="entry name" value="Type I PLP-dependent aspartate aminotransferase-like (Major domain)"/>
    <property type="match status" value="1"/>
</dbReference>
<comment type="cofactor">
    <cofactor evidence="1">
        <name>pyridoxal 5'-phosphate</name>
        <dbReference type="ChEBI" id="CHEBI:597326"/>
    </cofactor>
</comment>
<dbReference type="SUPFAM" id="SSF53383">
    <property type="entry name" value="PLP-dependent transferases"/>
    <property type="match status" value="1"/>
</dbReference>
<protein>
    <recommendedName>
        <fullName evidence="2">cysteine-S-conjugate beta-lyase</fullName>
        <ecNumber evidence="2">4.4.1.13</ecNumber>
    </recommendedName>
</protein>
<dbReference type="CDD" id="cd00609">
    <property type="entry name" value="AAT_like"/>
    <property type="match status" value="1"/>
</dbReference>
<feature type="domain" description="Aminotransferase class I/classII large" evidence="6">
    <location>
        <begin position="81"/>
        <end position="389"/>
    </location>
</feature>
<dbReference type="Pfam" id="PF00155">
    <property type="entry name" value="Aminotran_1_2"/>
    <property type="match status" value="1"/>
</dbReference>
<evidence type="ECO:0000256" key="4">
    <source>
        <dbReference type="ARBA" id="ARBA00023239"/>
    </source>
</evidence>
<sequence>MSAGAAEWTDPDSLDIATLSRRDGEKWAVAKDGVLPAWVADMDFPIAPAIREAVLRRVDTDLGYPAWYDMSEGGPLGEVFARRMHRRHGFAADPTHVRLFTDINQAMQVVLQLGTAPGDGVALHTPVCPPFEQTIGKLGRVPRTVPIRLREGEWRIDIDRLRDEVMGRQGPPCRALFLVNPHNPTGRVLRRDELLEIAALAVEHDLLVVVDEVHADLVHPGHRHIPFASLSDEIAERTVTLTSGSKTFNLAGVRCAVAHIGVKAVREAVDDHQGLLFGQVSALAVDALKAAWTGADGWLDQVMTVLRRNRDTVAEHLPPQVGCVLPEATYLAWLDCRALGLGEEPSDFFAREAKVLLMPGSLFGSEGEGFVRLNFATPPPVLAELLRRIRGALGC</sequence>
<keyword evidence="7" id="KW-0032">Aminotransferase</keyword>
<evidence type="ECO:0000259" key="6">
    <source>
        <dbReference type="Pfam" id="PF00155"/>
    </source>
</evidence>
<evidence type="ECO:0000256" key="2">
    <source>
        <dbReference type="ARBA" id="ARBA00012224"/>
    </source>
</evidence>
<keyword evidence="3" id="KW-0663">Pyridoxal phosphate</keyword>
<gene>
    <name evidence="7" type="ORF">DY245_29040</name>
</gene>
<evidence type="ECO:0000256" key="1">
    <source>
        <dbReference type="ARBA" id="ARBA00001933"/>
    </source>
</evidence>
<dbReference type="Gene3D" id="3.90.1150.10">
    <property type="entry name" value="Aspartate Aminotransferase, domain 1"/>
    <property type="match status" value="1"/>
</dbReference>
<dbReference type="PANTHER" id="PTHR43525:SF1">
    <property type="entry name" value="PROTEIN MALY"/>
    <property type="match status" value="1"/>
</dbReference>
<keyword evidence="7" id="KW-0808">Transferase</keyword>
<evidence type="ECO:0000313" key="7">
    <source>
        <dbReference type="EMBL" id="REK87013.1"/>
    </source>
</evidence>
<dbReference type="OrthoDB" id="3224382at2"/>
<dbReference type="PANTHER" id="PTHR43525">
    <property type="entry name" value="PROTEIN MALY"/>
    <property type="match status" value="1"/>
</dbReference>
<dbReference type="InterPro" id="IPR004839">
    <property type="entry name" value="Aminotransferase_I/II_large"/>
</dbReference>
<evidence type="ECO:0000256" key="3">
    <source>
        <dbReference type="ARBA" id="ARBA00022898"/>
    </source>
</evidence>
<keyword evidence="4" id="KW-0456">Lyase</keyword>
<dbReference type="GO" id="GO:0047804">
    <property type="term" value="F:cysteine-S-conjugate beta-lyase activity"/>
    <property type="evidence" value="ECO:0007669"/>
    <property type="project" value="UniProtKB-EC"/>
</dbReference>
<proteinExistence type="inferred from homology"/>
<dbReference type="GO" id="GO:0030170">
    <property type="term" value="F:pyridoxal phosphate binding"/>
    <property type="evidence" value="ECO:0007669"/>
    <property type="project" value="InterPro"/>
</dbReference>
<evidence type="ECO:0000313" key="8">
    <source>
        <dbReference type="Proteomes" id="UP000262477"/>
    </source>
</evidence>
<comment type="similarity">
    <text evidence="5">Belongs to the class-II pyridoxal-phosphate-dependent aminotransferase family. MalY/PatB cystathionine beta-lyase subfamily.</text>
</comment>
<dbReference type="InterPro" id="IPR051798">
    <property type="entry name" value="Class-II_PLP-Dep_Aminotrans"/>
</dbReference>
<dbReference type="GO" id="GO:0008483">
    <property type="term" value="F:transaminase activity"/>
    <property type="evidence" value="ECO:0007669"/>
    <property type="project" value="UniProtKB-KW"/>
</dbReference>
<dbReference type="RefSeq" id="WP_128510182.1">
    <property type="nucleotide sequence ID" value="NZ_QUAC01000231.1"/>
</dbReference>
<organism evidence="7 8">
    <name type="scientific">Streptomyces inhibens</name>
    <dbReference type="NCBI Taxonomy" id="2293571"/>
    <lineage>
        <taxon>Bacteria</taxon>
        <taxon>Bacillati</taxon>
        <taxon>Actinomycetota</taxon>
        <taxon>Actinomycetes</taxon>
        <taxon>Kitasatosporales</taxon>
        <taxon>Streptomycetaceae</taxon>
        <taxon>Streptomyces</taxon>
    </lineage>
</organism>
<dbReference type="EC" id="4.4.1.13" evidence="2"/>
<dbReference type="EMBL" id="QUAC01000231">
    <property type="protein sequence ID" value="REK87013.1"/>
    <property type="molecule type" value="Genomic_DNA"/>
</dbReference>